<name>A0A8S7CVG8_ECOLX</name>
<dbReference type="Proteomes" id="UP000519859">
    <property type="component" value="Unassembled WGS sequence"/>
</dbReference>
<proteinExistence type="predicted"/>
<accession>A0A8S7CVG8</accession>
<comment type="caution">
    <text evidence="1">The sequence shown here is derived from an EMBL/GenBank/DDBJ whole genome shotgun (WGS) entry which is preliminary data.</text>
</comment>
<sequence length="157" mass="18440">MYKNNNMKGKKEKLQTEANKAWNNIFSRINNNKAYRNVIVCNEWFTFSNFYEWFIDNYVEGWQLDKDIVGDGTTYGPQHCIYVPKEVNLLFRKVKTTYSKGVTKNGSGYQAQITINSNNMKLGTYPTVQEAENAYLNARYNRIEELKIIYPRIAHIL</sequence>
<evidence type="ECO:0000313" key="1">
    <source>
        <dbReference type="EMBL" id="EFB2195478.1"/>
    </source>
</evidence>
<dbReference type="AlphaFoldDB" id="A0A8S7CVG8"/>
<protein>
    <recommendedName>
        <fullName evidence="3">AP2 domain-containing protein</fullName>
    </recommendedName>
</protein>
<dbReference type="SUPFAM" id="SSF54171">
    <property type="entry name" value="DNA-binding domain"/>
    <property type="match status" value="1"/>
</dbReference>
<evidence type="ECO:0008006" key="3">
    <source>
        <dbReference type="Google" id="ProtNLM"/>
    </source>
</evidence>
<gene>
    <name evidence="1" type="ORF">FIJ20_25610</name>
</gene>
<evidence type="ECO:0000313" key="2">
    <source>
        <dbReference type="Proteomes" id="UP000519859"/>
    </source>
</evidence>
<dbReference type="InterPro" id="IPR016177">
    <property type="entry name" value="DNA-bd_dom_sf"/>
</dbReference>
<organism evidence="1 2">
    <name type="scientific">Escherichia coli</name>
    <dbReference type="NCBI Taxonomy" id="562"/>
    <lineage>
        <taxon>Bacteria</taxon>
        <taxon>Pseudomonadati</taxon>
        <taxon>Pseudomonadota</taxon>
        <taxon>Gammaproteobacteria</taxon>
        <taxon>Enterobacterales</taxon>
        <taxon>Enterobacteriaceae</taxon>
        <taxon>Escherichia</taxon>
    </lineage>
</organism>
<dbReference type="RefSeq" id="WP_021534389.1">
    <property type="nucleotide sequence ID" value="NZ_BFWY01000079.1"/>
</dbReference>
<dbReference type="EMBL" id="AASDFP010000136">
    <property type="protein sequence ID" value="EFB2195478.1"/>
    <property type="molecule type" value="Genomic_DNA"/>
</dbReference>
<reference evidence="1 2" key="1">
    <citation type="submission" date="2019-06" db="EMBL/GenBank/DDBJ databases">
        <authorList>
            <consortium name="NARMS: The National Antimicrobial Resistance Monitoring System"/>
        </authorList>
    </citation>
    <scope>NUCLEOTIDE SEQUENCE [LARGE SCALE GENOMIC DNA]</scope>
    <source>
        <strain evidence="1 2">FSIS11921886</strain>
    </source>
</reference>
<dbReference type="GO" id="GO:0003677">
    <property type="term" value="F:DNA binding"/>
    <property type="evidence" value="ECO:0007669"/>
    <property type="project" value="InterPro"/>
</dbReference>